<dbReference type="OrthoDB" id="7909078at2"/>
<feature type="transmembrane region" description="Helical" evidence="1">
    <location>
        <begin position="20"/>
        <end position="41"/>
    </location>
</feature>
<keyword evidence="1" id="KW-0472">Membrane</keyword>
<evidence type="ECO:0000313" key="3">
    <source>
        <dbReference type="Proteomes" id="UP000198339"/>
    </source>
</evidence>
<organism evidence="2 3">
    <name type="scientific">Sphingopyxis indica</name>
    <dbReference type="NCBI Taxonomy" id="436663"/>
    <lineage>
        <taxon>Bacteria</taxon>
        <taxon>Pseudomonadati</taxon>
        <taxon>Pseudomonadota</taxon>
        <taxon>Alphaproteobacteria</taxon>
        <taxon>Sphingomonadales</taxon>
        <taxon>Sphingomonadaceae</taxon>
        <taxon>Sphingopyxis</taxon>
    </lineage>
</organism>
<dbReference type="Proteomes" id="UP000198339">
    <property type="component" value="Unassembled WGS sequence"/>
</dbReference>
<dbReference type="AlphaFoldDB" id="A0A239FRY4"/>
<name>A0A239FRY4_9SPHN</name>
<proteinExistence type="predicted"/>
<protein>
    <submittedName>
        <fullName evidence="2">Uncharacterized protein</fullName>
    </submittedName>
</protein>
<gene>
    <name evidence="2" type="ORF">SAMN06295955_102191</name>
</gene>
<keyword evidence="3" id="KW-1185">Reference proteome</keyword>
<dbReference type="EMBL" id="FZPA01000002">
    <property type="protein sequence ID" value="SNS58992.1"/>
    <property type="molecule type" value="Genomic_DNA"/>
</dbReference>
<evidence type="ECO:0000256" key="1">
    <source>
        <dbReference type="SAM" id="Phobius"/>
    </source>
</evidence>
<keyword evidence="1" id="KW-1133">Transmembrane helix</keyword>
<keyword evidence="1" id="KW-0812">Transmembrane</keyword>
<accession>A0A239FRY4</accession>
<evidence type="ECO:0000313" key="2">
    <source>
        <dbReference type="EMBL" id="SNS58992.1"/>
    </source>
</evidence>
<reference evidence="2 3" key="1">
    <citation type="submission" date="2017-06" db="EMBL/GenBank/DDBJ databases">
        <authorList>
            <person name="Kim H.J."/>
            <person name="Triplett B.A."/>
        </authorList>
    </citation>
    <scope>NUCLEOTIDE SEQUENCE [LARGE SCALE GENOMIC DNA]</scope>
    <source>
        <strain evidence="2 3">DS15</strain>
    </source>
</reference>
<sequence length="171" mass="18532">MATPDGIEEPAEKGGLWDRHASPISILLLGALMLAALSGVAGGQPGERRLADFGEAKLLVKSPSVIRNGEFFEMEIAVEAKTDLDAPAIEVSPSLWRDMTINTMMPAPAEELFEKGGYRFAYDRMPRGKRLLIKIDGQINPPLFAGTRGDIAVYDGERRLGAMPLAIEVLP</sequence>
<dbReference type="RefSeq" id="WP_141133918.1">
    <property type="nucleotide sequence ID" value="NZ_FZPA01000002.1"/>
</dbReference>